<dbReference type="InterPro" id="IPR039156">
    <property type="entry name" value="PHAF1/BROMI"/>
</dbReference>
<proteinExistence type="inferred from homology"/>
<dbReference type="AlphaFoldDB" id="A0AAW0E897"/>
<dbReference type="PANTHER" id="PTHR13465">
    <property type="entry name" value="UPF0183 PROTEIN"/>
    <property type="match status" value="1"/>
</dbReference>
<accession>A0AAW0E897</accession>
<comment type="caution">
    <text evidence="3">The sequence shown here is derived from an EMBL/GenBank/DDBJ whole genome shotgun (WGS) entry which is preliminary data.</text>
</comment>
<gene>
    <name evidence="3" type="ORF">VNI00_001347</name>
</gene>
<dbReference type="GO" id="GO:0005802">
    <property type="term" value="C:trans-Golgi network"/>
    <property type="evidence" value="ECO:0007669"/>
    <property type="project" value="TreeGrafter"/>
</dbReference>
<evidence type="ECO:0000256" key="1">
    <source>
        <dbReference type="ARBA" id="ARBA00024339"/>
    </source>
</evidence>
<reference evidence="3 4" key="1">
    <citation type="submission" date="2024-01" db="EMBL/GenBank/DDBJ databases">
        <title>A draft genome for a cacao thread blight-causing isolate of Paramarasmius palmivorus.</title>
        <authorList>
            <person name="Baruah I.K."/>
            <person name="Bukari Y."/>
            <person name="Amoako-Attah I."/>
            <person name="Meinhardt L.W."/>
            <person name="Bailey B.A."/>
            <person name="Cohen S.P."/>
        </authorList>
    </citation>
    <scope>NUCLEOTIDE SEQUENCE [LARGE SCALE GENOMIC DNA]</scope>
    <source>
        <strain evidence="3 4">GH-12</strain>
    </source>
</reference>
<dbReference type="InterPro" id="IPR005373">
    <property type="entry name" value="PHAF1"/>
</dbReference>
<evidence type="ECO:0000313" key="4">
    <source>
        <dbReference type="Proteomes" id="UP001383192"/>
    </source>
</evidence>
<feature type="region of interest" description="Disordered" evidence="2">
    <location>
        <begin position="344"/>
        <end position="371"/>
    </location>
</feature>
<name>A0AAW0E897_9AGAR</name>
<dbReference type="EMBL" id="JAYKXP010000003">
    <property type="protein sequence ID" value="KAK7060581.1"/>
    <property type="molecule type" value="Genomic_DNA"/>
</dbReference>
<protein>
    <submittedName>
        <fullName evidence="3">Uncharacterized protein</fullName>
    </submittedName>
</protein>
<organism evidence="3 4">
    <name type="scientific">Paramarasmius palmivorus</name>
    <dbReference type="NCBI Taxonomy" id="297713"/>
    <lineage>
        <taxon>Eukaryota</taxon>
        <taxon>Fungi</taxon>
        <taxon>Dikarya</taxon>
        <taxon>Basidiomycota</taxon>
        <taxon>Agaricomycotina</taxon>
        <taxon>Agaricomycetes</taxon>
        <taxon>Agaricomycetidae</taxon>
        <taxon>Agaricales</taxon>
        <taxon>Marasmiineae</taxon>
        <taxon>Marasmiaceae</taxon>
        <taxon>Paramarasmius</taxon>
    </lineage>
</organism>
<comment type="similarity">
    <text evidence="1">Belongs to the PHAF1 family.</text>
</comment>
<sequence length="407" mass="45946">MFSTLDVDVRPGSGVGMFDLGSSLWTVVDTVRRLQHAFPQVDVKYDPDASATTPIILHLRPHVDLLFSGKHQRLHTICIRKLRDPNPPVTLRYKDTILSSSEEILRRVGVSRTFGPTYPGDDLRYPGLWFSFDEDVIGEGRKSARSSEDRMQEVKRVLVSQKGMDKEDDALGEVIECPVMDGDISLALVKVHDGITLHFHPATSKPAHIKLGSTTAQDLNVILGPPLRKHYKEDDRMMIHSTNPEVEGPETSCHSSIDTLIAADFYNYFQHGIDFLISGIDHKVKKIVLHSNVPGTPLFQRYKRCNWEIEGKPEDDEDDTPPRKRFYDRFETISHFLSPRQPAPSMLLDRTDDEDHITLPSSTTRRKPSKPCPGRFVDNIFPGVVYGYDGIILEVSESSQVVSVTLF</sequence>
<dbReference type="PANTHER" id="PTHR13465:SF2">
    <property type="entry name" value="PHAGOSOME ASSEMBLY FACTOR 1"/>
    <property type="match status" value="1"/>
</dbReference>
<keyword evidence="4" id="KW-1185">Reference proteome</keyword>
<evidence type="ECO:0000256" key="2">
    <source>
        <dbReference type="SAM" id="MobiDB-lite"/>
    </source>
</evidence>
<dbReference type="Proteomes" id="UP001383192">
    <property type="component" value="Unassembled WGS sequence"/>
</dbReference>
<dbReference type="Pfam" id="PF03676">
    <property type="entry name" value="PHAF1"/>
    <property type="match status" value="1"/>
</dbReference>
<dbReference type="GO" id="GO:0043001">
    <property type="term" value="P:Golgi to plasma membrane protein transport"/>
    <property type="evidence" value="ECO:0007669"/>
    <property type="project" value="TreeGrafter"/>
</dbReference>
<evidence type="ECO:0000313" key="3">
    <source>
        <dbReference type="EMBL" id="KAK7060581.1"/>
    </source>
</evidence>